<proteinExistence type="predicted"/>
<keyword evidence="2" id="KW-1185">Reference proteome</keyword>
<reference evidence="1" key="1">
    <citation type="submission" date="2022-07" db="EMBL/GenBank/DDBJ databases">
        <authorList>
            <person name="Macas J."/>
            <person name="Novak P."/>
            <person name="Neumann P."/>
        </authorList>
    </citation>
    <scope>NUCLEOTIDE SEQUENCE</scope>
</reference>
<organism evidence="1 2">
    <name type="scientific">Cuscuta epithymum</name>
    <dbReference type="NCBI Taxonomy" id="186058"/>
    <lineage>
        <taxon>Eukaryota</taxon>
        <taxon>Viridiplantae</taxon>
        <taxon>Streptophyta</taxon>
        <taxon>Embryophyta</taxon>
        <taxon>Tracheophyta</taxon>
        <taxon>Spermatophyta</taxon>
        <taxon>Magnoliopsida</taxon>
        <taxon>eudicotyledons</taxon>
        <taxon>Gunneridae</taxon>
        <taxon>Pentapetalae</taxon>
        <taxon>asterids</taxon>
        <taxon>lamiids</taxon>
        <taxon>Solanales</taxon>
        <taxon>Convolvulaceae</taxon>
        <taxon>Cuscuteae</taxon>
        <taxon>Cuscuta</taxon>
        <taxon>Cuscuta subgen. Cuscuta</taxon>
    </lineage>
</organism>
<name>A0AAV0CQC5_9ASTE</name>
<sequence>MKLSVPKSDPLAIFFGSENSTIRCRNHPKLQVCSCSVSDQTRSQLNTPTVQNESLEVTNKLSKFQKDPTTGTPPINELNEVAQCRSKNEHAVKFSYVCPSISSAFPA</sequence>
<gene>
    <name evidence="1" type="ORF">CEPIT_LOCUS7555</name>
</gene>
<accession>A0AAV0CQC5</accession>
<dbReference type="Proteomes" id="UP001152523">
    <property type="component" value="Unassembled WGS sequence"/>
</dbReference>
<dbReference type="EMBL" id="CAMAPF010000035">
    <property type="protein sequence ID" value="CAH9080987.1"/>
    <property type="molecule type" value="Genomic_DNA"/>
</dbReference>
<evidence type="ECO:0000313" key="2">
    <source>
        <dbReference type="Proteomes" id="UP001152523"/>
    </source>
</evidence>
<protein>
    <submittedName>
        <fullName evidence="1">Uncharacterized protein</fullName>
    </submittedName>
</protein>
<dbReference type="AlphaFoldDB" id="A0AAV0CQC5"/>
<evidence type="ECO:0000313" key="1">
    <source>
        <dbReference type="EMBL" id="CAH9080987.1"/>
    </source>
</evidence>
<comment type="caution">
    <text evidence="1">The sequence shown here is derived from an EMBL/GenBank/DDBJ whole genome shotgun (WGS) entry which is preliminary data.</text>
</comment>